<evidence type="ECO:0000256" key="1">
    <source>
        <dbReference type="SAM" id="SignalP"/>
    </source>
</evidence>
<sequence length="277" mass="30947">MKLLSPTFLISLTLFALPYSTLQAQKTNSKGKLANTEQKGVDLSYIQSQLTEEEYKEFQNWVALGVGGLPHTVEGFRTLQNLNKKLRDPLDISHLTSKMGKSGDVQTLKNLPKRNGKRPTIAPFAIPHRQMDQHNSDLIRQKQKTVFEQIVGQNKGVVHFQKSYFEKHNEAVFLNDSTKSNQSVVLTTHGEVGHMHPSDGSMHFSLSPSDTKEVLAQGWGELHGLAGQVYKENAALPATYLMVYSPRTEGELAVVKQILQAAIHYSSLQEKRPTNAK</sequence>
<feature type="chain" id="PRO_5036172504" description="Luciferase domain-containing protein" evidence="1">
    <location>
        <begin position="25"/>
        <end position="277"/>
    </location>
</feature>
<dbReference type="PANTHER" id="PTHR38695:SF1">
    <property type="entry name" value="AMINO ACID PERMEASE_ SLC12A DOMAIN-CONTAINING PROTEIN"/>
    <property type="match status" value="1"/>
</dbReference>
<evidence type="ECO:0000313" key="3">
    <source>
        <dbReference type="EMBL" id="QHT67349.1"/>
    </source>
</evidence>
<accession>A0A6C0GTL1</accession>
<dbReference type="Pfam" id="PF17648">
    <property type="entry name" value="Luciferase"/>
    <property type="match status" value="1"/>
</dbReference>
<reference evidence="4 5" key="1">
    <citation type="submission" date="2020-01" db="EMBL/GenBank/DDBJ databases">
        <authorList>
            <person name="Kim M.K."/>
        </authorList>
    </citation>
    <scope>NUCLEOTIDE SEQUENCE [LARGE SCALE GENOMIC DNA]</scope>
    <source>
        <strain evidence="4 5">172606-1</strain>
    </source>
</reference>
<dbReference type="KEGG" id="rhoz:GXP67_12245"/>
<name>A0A6C0GTL1_9BACT</name>
<evidence type="ECO:0000313" key="4">
    <source>
        <dbReference type="EMBL" id="QHT70873.1"/>
    </source>
</evidence>
<dbReference type="InterPro" id="IPR048273">
    <property type="entry name" value="Luciferase"/>
</dbReference>
<dbReference type="AlphaFoldDB" id="A0A6C0GTL1"/>
<keyword evidence="1" id="KW-0732">Signal</keyword>
<feature type="domain" description="Luciferase" evidence="2">
    <location>
        <begin position="190"/>
        <end position="262"/>
    </location>
</feature>
<dbReference type="Proteomes" id="UP000480178">
    <property type="component" value="Chromosome"/>
</dbReference>
<dbReference type="InterPro" id="IPR040841">
    <property type="entry name" value="Luciferase_dom"/>
</dbReference>
<gene>
    <name evidence="3" type="ORF">GXP67_12245</name>
    <name evidence="4" type="ORF">GXP67_31605</name>
</gene>
<proteinExistence type="predicted"/>
<dbReference type="EMBL" id="CP048222">
    <property type="protein sequence ID" value="QHT70873.1"/>
    <property type="molecule type" value="Genomic_DNA"/>
</dbReference>
<evidence type="ECO:0000259" key="2">
    <source>
        <dbReference type="Pfam" id="PF17648"/>
    </source>
</evidence>
<dbReference type="RefSeq" id="WP_162443381.1">
    <property type="nucleotide sequence ID" value="NZ_CP048222.1"/>
</dbReference>
<organism evidence="4 5">
    <name type="scientific">Rhodocytophaga rosea</name>
    <dbReference type="NCBI Taxonomy" id="2704465"/>
    <lineage>
        <taxon>Bacteria</taxon>
        <taxon>Pseudomonadati</taxon>
        <taxon>Bacteroidota</taxon>
        <taxon>Cytophagia</taxon>
        <taxon>Cytophagales</taxon>
        <taxon>Rhodocytophagaceae</taxon>
        <taxon>Rhodocytophaga</taxon>
    </lineage>
</organism>
<dbReference type="PANTHER" id="PTHR38695">
    <property type="entry name" value="AMINO ACID PERMEASE_ SLC12A DOMAIN-CONTAINING PROTEIN"/>
    <property type="match status" value="1"/>
</dbReference>
<dbReference type="EMBL" id="CP048222">
    <property type="protein sequence ID" value="QHT67349.1"/>
    <property type="molecule type" value="Genomic_DNA"/>
</dbReference>
<evidence type="ECO:0000313" key="5">
    <source>
        <dbReference type="Proteomes" id="UP000480178"/>
    </source>
</evidence>
<protein>
    <recommendedName>
        <fullName evidence="2">Luciferase domain-containing protein</fullName>
    </recommendedName>
</protein>
<feature type="signal peptide" evidence="1">
    <location>
        <begin position="1"/>
        <end position="24"/>
    </location>
</feature>
<dbReference type="KEGG" id="rhoz:GXP67_31605"/>
<keyword evidence="5" id="KW-1185">Reference proteome</keyword>